<protein>
    <submittedName>
        <fullName evidence="1">Kinase-like protein</fullName>
    </submittedName>
</protein>
<keyword evidence="2" id="KW-1185">Reference proteome</keyword>
<accession>A0ACB6Z901</accession>
<sequence length="393" mass="44021">MAPAKAPRMSTSDYLSLISKNEVSCRDAQRVLTAVFAAHDYIDCLRDLPGWSIDPQAYIDGLDRIIDTLSPGSEFYHRCLRALRKTCGIYGFLPSSHIMPPGLILVTATNMKRPFASGGFSDVWRARGSGGQIFAIKHLRTYEVDDLQDVGKKYCKEVMICRRIRHENVLNIEGIAPELFDFCMVSKWMGNGNMLQYMRTRKEVDRRSLLLGITRGLHHLHLHEVIHGDLKGPNILIDDWGNPLLADFGLSSITKNVGSVNASTPHGGGTIRWSAPELLDAFSNESKKRTPTVKSDIYALSMVIIELYTGNIPFPDRQDPSVILMVARGERPSKPVSAEALGLTPAVWELTKRCWHKKSAKRPDTPEILAHLENKKVIPLPSLIRRLKGIFSR</sequence>
<name>A0ACB6Z901_THEGA</name>
<comment type="caution">
    <text evidence="1">The sequence shown here is derived from an EMBL/GenBank/DDBJ whole genome shotgun (WGS) entry which is preliminary data.</text>
</comment>
<organism evidence="1 2">
    <name type="scientific">Thelephora ganbajun</name>
    <name type="common">Ganba fungus</name>
    <dbReference type="NCBI Taxonomy" id="370292"/>
    <lineage>
        <taxon>Eukaryota</taxon>
        <taxon>Fungi</taxon>
        <taxon>Dikarya</taxon>
        <taxon>Basidiomycota</taxon>
        <taxon>Agaricomycotina</taxon>
        <taxon>Agaricomycetes</taxon>
        <taxon>Thelephorales</taxon>
        <taxon>Thelephoraceae</taxon>
        <taxon>Thelephora</taxon>
    </lineage>
</organism>
<proteinExistence type="predicted"/>
<reference evidence="1" key="2">
    <citation type="journal article" date="2020" name="Nat. Commun.">
        <title>Large-scale genome sequencing of mycorrhizal fungi provides insights into the early evolution of symbiotic traits.</title>
        <authorList>
            <person name="Miyauchi S."/>
            <person name="Kiss E."/>
            <person name="Kuo A."/>
            <person name="Drula E."/>
            <person name="Kohler A."/>
            <person name="Sanchez-Garcia M."/>
            <person name="Morin E."/>
            <person name="Andreopoulos B."/>
            <person name="Barry K.W."/>
            <person name="Bonito G."/>
            <person name="Buee M."/>
            <person name="Carver A."/>
            <person name="Chen C."/>
            <person name="Cichocki N."/>
            <person name="Clum A."/>
            <person name="Culley D."/>
            <person name="Crous P.W."/>
            <person name="Fauchery L."/>
            <person name="Girlanda M."/>
            <person name="Hayes R.D."/>
            <person name="Keri Z."/>
            <person name="LaButti K."/>
            <person name="Lipzen A."/>
            <person name="Lombard V."/>
            <person name="Magnuson J."/>
            <person name="Maillard F."/>
            <person name="Murat C."/>
            <person name="Nolan M."/>
            <person name="Ohm R.A."/>
            <person name="Pangilinan J."/>
            <person name="Pereira M.F."/>
            <person name="Perotto S."/>
            <person name="Peter M."/>
            <person name="Pfister S."/>
            <person name="Riley R."/>
            <person name="Sitrit Y."/>
            <person name="Stielow J.B."/>
            <person name="Szollosi G."/>
            <person name="Zifcakova L."/>
            <person name="Stursova M."/>
            <person name="Spatafora J.W."/>
            <person name="Tedersoo L."/>
            <person name="Vaario L.M."/>
            <person name="Yamada A."/>
            <person name="Yan M."/>
            <person name="Wang P."/>
            <person name="Xu J."/>
            <person name="Bruns T."/>
            <person name="Baldrian P."/>
            <person name="Vilgalys R."/>
            <person name="Dunand C."/>
            <person name="Henrissat B."/>
            <person name="Grigoriev I.V."/>
            <person name="Hibbett D."/>
            <person name="Nagy L.G."/>
            <person name="Martin F.M."/>
        </authorList>
    </citation>
    <scope>NUCLEOTIDE SEQUENCE</scope>
    <source>
        <strain evidence="1">P2</strain>
    </source>
</reference>
<evidence type="ECO:0000313" key="1">
    <source>
        <dbReference type="EMBL" id="KAF9646106.1"/>
    </source>
</evidence>
<reference evidence="1" key="1">
    <citation type="submission" date="2019-10" db="EMBL/GenBank/DDBJ databases">
        <authorList>
            <consortium name="DOE Joint Genome Institute"/>
            <person name="Kuo A."/>
            <person name="Miyauchi S."/>
            <person name="Kiss E."/>
            <person name="Drula E."/>
            <person name="Kohler A."/>
            <person name="Sanchez-Garcia M."/>
            <person name="Andreopoulos B."/>
            <person name="Barry K.W."/>
            <person name="Bonito G."/>
            <person name="Buee M."/>
            <person name="Carver A."/>
            <person name="Chen C."/>
            <person name="Cichocki N."/>
            <person name="Clum A."/>
            <person name="Culley D."/>
            <person name="Crous P.W."/>
            <person name="Fauchery L."/>
            <person name="Girlanda M."/>
            <person name="Hayes R."/>
            <person name="Keri Z."/>
            <person name="Labutti K."/>
            <person name="Lipzen A."/>
            <person name="Lombard V."/>
            <person name="Magnuson J."/>
            <person name="Maillard F."/>
            <person name="Morin E."/>
            <person name="Murat C."/>
            <person name="Nolan M."/>
            <person name="Ohm R."/>
            <person name="Pangilinan J."/>
            <person name="Pereira M."/>
            <person name="Perotto S."/>
            <person name="Peter M."/>
            <person name="Riley R."/>
            <person name="Sitrit Y."/>
            <person name="Stielow B."/>
            <person name="Szollosi G."/>
            <person name="Zifcakova L."/>
            <person name="Stursova M."/>
            <person name="Spatafora J.W."/>
            <person name="Tedersoo L."/>
            <person name="Vaario L.-M."/>
            <person name="Yamada A."/>
            <person name="Yan M."/>
            <person name="Wang P."/>
            <person name="Xu J."/>
            <person name="Bruns T."/>
            <person name="Baldrian P."/>
            <person name="Vilgalys R."/>
            <person name="Henrissat B."/>
            <person name="Grigoriev I.V."/>
            <person name="Hibbett D."/>
            <person name="Nagy L.G."/>
            <person name="Martin F.M."/>
        </authorList>
    </citation>
    <scope>NUCLEOTIDE SEQUENCE</scope>
    <source>
        <strain evidence="1">P2</strain>
    </source>
</reference>
<evidence type="ECO:0000313" key="2">
    <source>
        <dbReference type="Proteomes" id="UP000886501"/>
    </source>
</evidence>
<dbReference type="EMBL" id="MU118067">
    <property type="protein sequence ID" value="KAF9646106.1"/>
    <property type="molecule type" value="Genomic_DNA"/>
</dbReference>
<dbReference type="Proteomes" id="UP000886501">
    <property type="component" value="Unassembled WGS sequence"/>
</dbReference>
<gene>
    <name evidence="1" type="ORF">BDM02DRAFT_305474</name>
</gene>